<dbReference type="RefSeq" id="WP_163206754.1">
    <property type="nucleotide sequence ID" value="NZ_JAAGWG010000025.1"/>
</dbReference>
<evidence type="ECO:0000259" key="2">
    <source>
        <dbReference type="SMART" id="SM00507"/>
    </source>
</evidence>
<feature type="region of interest" description="Disordered" evidence="1">
    <location>
        <begin position="464"/>
        <end position="505"/>
    </location>
</feature>
<dbReference type="SMART" id="SM00507">
    <property type="entry name" value="HNHc"/>
    <property type="match status" value="1"/>
</dbReference>
<reference evidence="3 4" key="1">
    <citation type="submission" date="2019-12" db="EMBL/GenBank/DDBJ databases">
        <title>the WGS of Blastococcus saxobsidens 67B17.</title>
        <authorList>
            <person name="Jiang Z."/>
        </authorList>
    </citation>
    <scope>NUCLEOTIDE SEQUENCE [LARGE SCALE GENOMIC DNA]</scope>
    <source>
        <strain evidence="3 4">67B17</strain>
    </source>
</reference>
<dbReference type="Proteomes" id="UP000479241">
    <property type="component" value="Unassembled WGS sequence"/>
</dbReference>
<organism evidence="3 4">
    <name type="scientific">Blastococcus saxobsidens</name>
    <dbReference type="NCBI Taxonomy" id="138336"/>
    <lineage>
        <taxon>Bacteria</taxon>
        <taxon>Bacillati</taxon>
        <taxon>Actinomycetota</taxon>
        <taxon>Actinomycetes</taxon>
        <taxon>Geodermatophilales</taxon>
        <taxon>Geodermatophilaceae</taxon>
        <taxon>Blastococcus</taxon>
    </lineage>
</organism>
<dbReference type="Pfam" id="PF02720">
    <property type="entry name" value="DUF222"/>
    <property type="match status" value="1"/>
</dbReference>
<proteinExistence type="predicted"/>
<gene>
    <name evidence="3" type="ORF">GCU60_15320</name>
</gene>
<feature type="domain" description="HNH nuclease" evidence="2">
    <location>
        <begin position="393"/>
        <end position="445"/>
    </location>
</feature>
<dbReference type="AlphaFoldDB" id="A0A6L9W6V5"/>
<evidence type="ECO:0000313" key="3">
    <source>
        <dbReference type="EMBL" id="NEK87110.1"/>
    </source>
</evidence>
<comment type="caution">
    <text evidence="3">The sequence shown here is derived from an EMBL/GenBank/DDBJ whole genome shotgun (WGS) entry which is preliminary data.</text>
</comment>
<dbReference type="Gene3D" id="1.10.30.50">
    <property type="match status" value="1"/>
</dbReference>
<dbReference type="InterPro" id="IPR003615">
    <property type="entry name" value="HNH_nuc"/>
</dbReference>
<name>A0A6L9W6V5_9ACTN</name>
<dbReference type="InterPro" id="IPR003870">
    <property type="entry name" value="DUF222"/>
</dbReference>
<dbReference type="EMBL" id="JAAGWG010000025">
    <property type="protein sequence ID" value="NEK87110.1"/>
    <property type="molecule type" value="Genomic_DNA"/>
</dbReference>
<feature type="compositionally biased region" description="Polar residues" evidence="1">
    <location>
        <begin position="464"/>
        <end position="475"/>
    </location>
</feature>
<dbReference type="CDD" id="cd00085">
    <property type="entry name" value="HNHc"/>
    <property type="match status" value="1"/>
</dbReference>
<accession>A0A6L9W6V5</accession>
<sequence length="505" mass="53273">MTTAAPPRSAVEGALVGWLQEQRPTVPRLPVGLLSPAEKAAELQRVQARRAMDSAYEAELVMALAGDRPDTDDPPPGHPGARRRGPGSPVPGASEFLPQELALVLNCSPTFAAGVLSDSYALVERMPAVWAACGEGRLDWFRARVFADVLGHASDEVVGVVVPALLPVAARLSSGRLRRRLVAAAVAADEEFAERRRIEAEARADVRVRPIGDGMSALTSELPAPVAAAMWSTIDQAAQLARTGGDDRPIGVLRAEAHAALVLRPWDTSRPAVTGHVTVVAPLPALHPAAGPPRDGVVAGGELGPSVDGTPITAGHLRELLAQLGALGVRTPDGGSLAVAVVDEDGAVLAAVSAAELRRLAVRGCRRHGGEAACGCSIVGRPMPVDGHDPSAAQERFLRLRDRTCRHPGCSQPAGRTDADHVLPYDCGGRTGCENLCCLCRTHHRLKTFARDWRFELLPDGTLSVTTPSGITRTTRPPGLRDLTDQPALPPPPRPPRRPVDPPPF</sequence>
<protein>
    <submittedName>
        <fullName evidence="3">DUF222 domain-containing protein</fullName>
    </submittedName>
</protein>
<feature type="region of interest" description="Disordered" evidence="1">
    <location>
        <begin position="64"/>
        <end position="92"/>
    </location>
</feature>
<evidence type="ECO:0000256" key="1">
    <source>
        <dbReference type="SAM" id="MobiDB-lite"/>
    </source>
</evidence>
<evidence type="ECO:0000313" key="4">
    <source>
        <dbReference type="Proteomes" id="UP000479241"/>
    </source>
</evidence>